<keyword evidence="1" id="KW-0812">Transmembrane</keyword>
<dbReference type="Proteomes" id="UP000014923">
    <property type="component" value="Unassembled WGS sequence"/>
</dbReference>
<reference evidence="2" key="1">
    <citation type="submission" date="2013-03" db="EMBL/GenBank/DDBJ databases">
        <title>Draft genome sequence of the hydrogen-ethanol-producing anaerobic alkalithermophilic Caloramator celere.</title>
        <authorList>
            <person name="Ciranna A."/>
            <person name="Larjo A."/>
            <person name="Kivisto A."/>
            <person name="Santala V."/>
            <person name="Roos C."/>
            <person name="Karp M."/>
        </authorList>
    </citation>
    <scope>NUCLEOTIDE SEQUENCE [LARGE SCALE GENOMIC DNA]</scope>
    <source>
        <strain evidence="2">DSM 8682</strain>
    </source>
</reference>
<gene>
    <name evidence="2" type="ORF">TCEL_00271</name>
</gene>
<keyword evidence="1" id="KW-0472">Membrane</keyword>
<name>R7RSJ8_9CLOT</name>
<comment type="caution">
    <text evidence="2">The sequence shown here is derived from an EMBL/GenBank/DDBJ whole genome shotgun (WGS) entry which is preliminary data.</text>
</comment>
<sequence length="170" mass="20425">MLVLTKREKILLAVSLFVFFYMKFYFKPILTSIKRYNTELEEINRKYITCNIVKNNITKKINLGNKKYTSIMDLMYQMENKCKVTIKDINFNEIKKDKFTSTVIVNFNVECELYNLKNIINYFYESDYALKVKSFKIGKTSNSYNANFFIEFYTSNDKLKEDNINNVWNR</sequence>
<protein>
    <submittedName>
        <fullName evidence="2">Uncharacterized protein</fullName>
    </submittedName>
</protein>
<evidence type="ECO:0000313" key="2">
    <source>
        <dbReference type="EMBL" id="CDF58225.1"/>
    </source>
</evidence>
<feature type="transmembrane region" description="Helical" evidence="1">
    <location>
        <begin position="9"/>
        <end position="26"/>
    </location>
</feature>
<keyword evidence="1" id="KW-1133">Transmembrane helix</keyword>
<dbReference type="HOGENOM" id="CLU_1569921_0_0_9"/>
<keyword evidence="3" id="KW-1185">Reference proteome</keyword>
<dbReference type="EMBL" id="CAVN010000095">
    <property type="protein sequence ID" value="CDF58225.1"/>
    <property type="molecule type" value="Genomic_DNA"/>
</dbReference>
<evidence type="ECO:0000256" key="1">
    <source>
        <dbReference type="SAM" id="Phobius"/>
    </source>
</evidence>
<dbReference type="RefSeq" id="WP_018662107.1">
    <property type="nucleotide sequence ID" value="NZ_HF952018.1"/>
</dbReference>
<organism evidence="2 3">
    <name type="scientific">Thermobrachium celere DSM 8682</name>
    <dbReference type="NCBI Taxonomy" id="941824"/>
    <lineage>
        <taxon>Bacteria</taxon>
        <taxon>Bacillati</taxon>
        <taxon>Bacillota</taxon>
        <taxon>Clostridia</taxon>
        <taxon>Eubacteriales</taxon>
        <taxon>Clostridiaceae</taxon>
        <taxon>Thermobrachium</taxon>
    </lineage>
</organism>
<accession>R7RSJ8</accession>
<dbReference type="AlphaFoldDB" id="R7RSJ8"/>
<evidence type="ECO:0000313" key="3">
    <source>
        <dbReference type="Proteomes" id="UP000014923"/>
    </source>
</evidence>
<proteinExistence type="predicted"/>